<dbReference type="EMBL" id="SHKO01000001">
    <property type="protein sequence ID" value="RZU00329.1"/>
    <property type="molecule type" value="Genomic_DNA"/>
</dbReference>
<dbReference type="RefSeq" id="WP_128394171.1">
    <property type="nucleotide sequence ID" value="NZ_SHKO01000001.1"/>
</dbReference>
<comment type="similarity">
    <text evidence="8 9">Belongs to the TRAP transporter small permease family.</text>
</comment>
<evidence type="ECO:0000256" key="6">
    <source>
        <dbReference type="ARBA" id="ARBA00022989"/>
    </source>
</evidence>
<gene>
    <name evidence="11" type="ORF">EV681_2137</name>
</gene>
<protein>
    <recommendedName>
        <fullName evidence="9">TRAP transporter small permease protein</fullName>
    </recommendedName>
</protein>
<comment type="subunit">
    <text evidence="9">The complex comprises the extracytoplasmic solute receptor protein and the two transmembrane proteins.</text>
</comment>
<dbReference type="GO" id="GO:0005886">
    <property type="term" value="C:plasma membrane"/>
    <property type="evidence" value="ECO:0007669"/>
    <property type="project" value="UniProtKB-SubCell"/>
</dbReference>
<comment type="function">
    <text evidence="9">Part of the tripartite ATP-independent periplasmic (TRAP) transport system.</text>
</comment>
<keyword evidence="5 9" id="KW-0812">Transmembrane</keyword>
<dbReference type="InterPro" id="IPR055348">
    <property type="entry name" value="DctQ"/>
</dbReference>
<proteinExistence type="inferred from homology"/>
<dbReference type="InterPro" id="IPR007387">
    <property type="entry name" value="TRAP_DctQ"/>
</dbReference>
<keyword evidence="6 9" id="KW-1133">Transmembrane helix</keyword>
<evidence type="ECO:0000256" key="4">
    <source>
        <dbReference type="ARBA" id="ARBA00022519"/>
    </source>
</evidence>
<feature type="domain" description="Tripartite ATP-independent periplasmic transporters DctQ component" evidence="10">
    <location>
        <begin position="32"/>
        <end position="159"/>
    </location>
</feature>
<evidence type="ECO:0000256" key="3">
    <source>
        <dbReference type="ARBA" id="ARBA00022475"/>
    </source>
</evidence>
<feature type="transmembrane region" description="Helical" evidence="9">
    <location>
        <begin position="12"/>
        <end position="34"/>
    </location>
</feature>
<dbReference type="OrthoDB" id="6160477at2"/>
<keyword evidence="7 9" id="KW-0472">Membrane</keyword>
<feature type="transmembrane region" description="Helical" evidence="9">
    <location>
        <begin position="141"/>
        <end position="165"/>
    </location>
</feature>
<dbReference type="GO" id="GO:0022857">
    <property type="term" value="F:transmembrane transporter activity"/>
    <property type="evidence" value="ECO:0007669"/>
    <property type="project" value="UniProtKB-UniRule"/>
</dbReference>
<evidence type="ECO:0000259" key="10">
    <source>
        <dbReference type="Pfam" id="PF04290"/>
    </source>
</evidence>
<keyword evidence="2 9" id="KW-0813">Transport</keyword>
<feature type="transmembrane region" description="Helical" evidence="9">
    <location>
        <begin position="54"/>
        <end position="72"/>
    </location>
</feature>
<evidence type="ECO:0000256" key="7">
    <source>
        <dbReference type="ARBA" id="ARBA00023136"/>
    </source>
</evidence>
<evidence type="ECO:0000256" key="2">
    <source>
        <dbReference type="ARBA" id="ARBA00022448"/>
    </source>
</evidence>
<comment type="caution">
    <text evidence="11">The sequence shown here is derived from an EMBL/GenBank/DDBJ whole genome shotgun (WGS) entry which is preliminary data.</text>
</comment>
<keyword evidence="4 9" id="KW-0997">Cell inner membrane</keyword>
<comment type="subcellular location">
    <subcellularLocation>
        <location evidence="1 9">Cell inner membrane</location>
        <topology evidence="1 9">Multi-pass membrane protein</topology>
    </subcellularLocation>
</comment>
<evidence type="ECO:0000256" key="5">
    <source>
        <dbReference type="ARBA" id="ARBA00022692"/>
    </source>
</evidence>
<keyword evidence="3" id="KW-1003">Cell membrane</keyword>
<dbReference type="AlphaFoldDB" id="A0A4Q7VVJ7"/>
<dbReference type="PANTHER" id="PTHR35011">
    <property type="entry name" value="2,3-DIKETO-L-GULONATE TRAP TRANSPORTER SMALL PERMEASE PROTEIN YIAM"/>
    <property type="match status" value="1"/>
</dbReference>
<organism evidence="11 12">
    <name type="scientific">Advenella incenata</name>
    <dbReference type="NCBI Taxonomy" id="267800"/>
    <lineage>
        <taxon>Bacteria</taxon>
        <taxon>Pseudomonadati</taxon>
        <taxon>Pseudomonadota</taxon>
        <taxon>Betaproteobacteria</taxon>
        <taxon>Burkholderiales</taxon>
        <taxon>Alcaligenaceae</taxon>
    </lineage>
</organism>
<evidence type="ECO:0000256" key="9">
    <source>
        <dbReference type="RuleBase" id="RU369079"/>
    </source>
</evidence>
<evidence type="ECO:0000313" key="12">
    <source>
        <dbReference type="Proteomes" id="UP000293398"/>
    </source>
</evidence>
<dbReference type="Pfam" id="PF04290">
    <property type="entry name" value="DctQ"/>
    <property type="match status" value="1"/>
</dbReference>
<keyword evidence="12" id="KW-1185">Reference proteome</keyword>
<evidence type="ECO:0000313" key="11">
    <source>
        <dbReference type="EMBL" id="RZU00329.1"/>
    </source>
</evidence>
<feature type="transmembrane region" description="Helical" evidence="9">
    <location>
        <begin position="92"/>
        <end position="114"/>
    </location>
</feature>
<evidence type="ECO:0000256" key="1">
    <source>
        <dbReference type="ARBA" id="ARBA00004429"/>
    </source>
</evidence>
<reference evidence="11 12" key="1">
    <citation type="submission" date="2019-02" db="EMBL/GenBank/DDBJ databases">
        <title>Genomic Encyclopedia of Type Strains, Phase IV (KMG-IV): sequencing the most valuable type-strain genomes for metagenomic binning, comparative biology and taxonomic classification.</title>
        <authorList>
            <person name="Goeker M."/>
        </authorList>
    </citation>
    <scope>NUCLEOTIDE SEQUENCE [LARGE SCALE GENOMIC DNA]</scope>
    <source>
        <strain evidence="11 12">DSM 23814</strain>
    </source>
</reference>
<accession>A0A4Q7VVJ7</accession>
<evidence type="ECO:0000256" key="8">
    <source>
        <dbReference type="ARBA" id="ARBA00038436"/>
    </source>
</evidence>
<dbReference type="Proteomes" id="UP000293398">
    <property type="component" value="Unassembled WGS sequence"/>
</dbReference>
<sequence>MELQTLAPKRMLDKVAGAGAWIGGACLLVSSMLIVIDLVMRKWIGWSIGGSDEIAGYVLAIVSAWAFPITLLRRSHIRVDVIYTHLSRRARIGLDLFALVCMGVFVAVLTYHAWQVLADSISFNAVSNTPLQVPQWIPQSLWFAGYVFFLVTIVVLIACAIYLIIKQRPREVSALIGINSVEEEINEELVLEKDLSPTNQALAAAEK</sequence>
<name>A0A4Q7VVJ7_9BURK</name>